<gene>
    <name evidence="5" type="ORF">ADM99_15550</name>
</gene>
<reference evidence="5 6" key="1">
    <citation type="submission" date="2015-07" db="EMBL/GenBank/DDBJ databases">
        <title>Genome sequence of Leptolinea tardivitalis DSM 16556.</title>
        <authorList>
            <person name="Hemp J."/>
            <person name="Ward L.M."/>
            <person name="Pace L.A."/>
            <person name="Fischer W.W."/>
        </authorList>
    </citation>
    <scope>NUCLEOTIDE SEQUENCE [LARGE SCALE GENOMIC DNA]</scope>
    <source>
        <strain evidence="5 6">YMTK-2</strain>
    </source>
</reference>
<dbReference type="PANTHER" id="PTHR35092:SF1">
    <property type="entry name" value="CHLORINASE MJ1651"/>
    <property type="match status" value="1"/>
</dbReference>
<protein>
    <recommendedName>
        <fullName evidence="7">S-adenosyl-l-methionine hydroxide adenosyltransferase</fullName>
    </recommendedName>
</protein>
<dbReference type="EMBL" id="LGCK01000014">
    <property type="protein sequence ID" value="KPL70536.1"/>
    <property type="molecule type" value="Genomic_DNA"/>
</dbReference>
<accession>A0A0P6WL78</accession>
<dbReference type="InterPro" id="IPR046470">
    <property type="entry name" value="SAM_HAT_C"/>
</dbReference>
<evidence type="ECO:0000256" key="2">
    <source>
        <dbReference type="ARBA" id="ARBA00024035"/>
    </source>
</evidence>
<dbReference type="Gene3D" id="2.40.30.90">
    <property type="entry name" value="Bacterial fluorinating enzyme like"/>
    <property type="match status" value="1"/>
</dbReference>
<dbReference type="Pfam" id="PF20257">
    <property type="entry name" value="SAM_HAT_C"/>
    <property type="match status" value="1"/>
</dbReference>
<evidence type="ECO:0000256" key="1">
    <source>
        <dbReference type="ARBA" id="ARBA00022691"/>
    </source>
</evidence>
<dbReference type="InterPro" id="IPR002747">
    <property type="entry name" value="SAM_OH_AdoTrfase"/>
</dbReference>
<dbReference type="SUPFAM" id="SSF102522">
    <property type="entry name" value="Bacterial fluorinating enzyme, N-terminal domain"/>
    <property type="match status" value="1"/>
</dbReference>
<comment type="similarity">
    <text evidence="2">Belongs to the SAM hydrolase / SAM-dependent halogenase family.</text>
</comment>
<dbReference type="InterPro" id="IPR023228">
    <property type="entry name" value="SAM_OH_AdoTrfase_N_sf"/>
</dbReference>
<keyword evidence="1" id="KW-0949">S-adenosyl-L-methionine</keyword>
<evidence type="ECO:0000313" key="5">
    <source>
        <dbReference type="EMBL" id="KPL70536.1"/>
    </source>
</evidence>
<feature type="domain" description="S-adenosyl-l-methionine hydroxide adenosyltransferase C-terminal" evidence="4">
    <location>
        <begin position="179"/>
        <end position="259"/>
    </location>
</feature>
<dbReference type="InterPro" id="IPR023227">
    <property type="entry name" value="SAM_OH_AdoTrfase_C_sf"/>
</dbReference>
<proteinExistence type="inferred from homology"/>
<feature type="domain" description="S-adenosyl-l-methionine hydroxide adenosyltransferase N-terminal" evidence="3">
    <location>
        <begin position="7"/>
        <end position="156"/>
    </location>
</feature>
<dbReference type="InterPro" id="IPR046469">
    <property type="entry name" value="SAM_HAT_N"/>
</dbReference>
<sequence length="266" mass="28461">MMNKPVISLTTDFGTADYDAGVLTGVIWSIAPQANIAVLTHDVTPFNILEGAVILSRCTPFFPEGSIHIAVVDPGVGTERRGLAARLGKQIFVGPDNGLCTLMVEQAHKENLPVEFYALENTEYWLPYVTSVFHGRDIFAPVAAHLAAGIPLNKVGSPVVDPVLLELPVPIQTASGWRGTILHVDHFGNLTTNLTAGHLSGKVNYVVTIQGTAITGLTTTYGSAKPGELLTLLDDSDCLEIAVSQGSAEKRLQARVGTEFELVFQE</sequence>
<comment type="caution">
    <text evidence="5">The sequence shown here is derived from an EMBL/GenBank/DDBJ whole genome shotgun (WGS) entry which is preliminary data.</text>
</comment>
<dbReference type="PATRIC" id="fig|229920.5.peg.485"/>
<dbReference type="PIRSF" id="PIRSF006779">
    <property type="entry name" value="UCP006779"/>
    <property type="match status" value="1"/>
</dbReference>
<evidence type="ECO:0000259" key="3">
    <source>
        <dbReference type="Pfam" id="PF01887"/>
    </source>
</evidence>
<dbReference type="PANTHER" id="PTHR35092">
    <property type="entry name" value="CHLORINASE MJ1651"/>
    <property type="match status" value="1"/>
</dbReference>
<evidence type="ECO:0008006" key="7">
    <source>
        <dbReference type="Google" id="ProtNLM"/>
    </source>
</evidence>
<name>A0A0P6WL78_9CHLR</name>
<evidence type="ECO:0000259" key="4">
    <source>
        <dbReference type="Pfam" id="PF20257"/>
    </source>
</evidence>
<dbReference type="SUPFAM" id="SSF101852">
    <property type="entry name" value="Bacterial fluorinating enzyme, C-terminal domain"/>
    <property type="match status" value="1"/>
</dbReference>
<dbReference type="STRING" id="229920.ADM99_15550"/>
<dbReference type="Gene3D" id="3.40.50.10790">
    <property type="entry name" value="S-adenosyl-l-methionine hydroxide adenosyltransferase, N-terminal"/>
    <property type="match status" value="1"/>
</dbReference>
<organism evidence="5 6">
    <name type="scientific">Leptolinea tardivitalis</name>
    <dbReference type="NCBI Taxonomy" id="229920"/>
    <lineage>
        <taxon>Bacteria</taxon>
        <taxon>Bacillati</taxon>
        <taxon>Chloroflexota</taxon>
        <taxon>Anaerolineae</taxon>
        <taxon>Anaerolineales</taxon>
        <taxon>Anaerolineaceae</taxon>
        <taxon>Leptolinea</taxon>
    </lineage>
</organism>
<keyword evidence="6" id="KW-1185">Reference proteome</keyword>
<dbReference type="Pfam" id="PF01887">
    <property type="entry name" value="SAM_HAT_N"/>
    <property type="match status" value="1"/>
</dbReference>
<dbReference type="Proteomes" id="UP000050430">
    <property type="component" value="Unassembled WGS sequence"/>
</dbReference>
<dbReference type="AlphaFoldDB" id="A0A0P6WL78"/>
<evidence type="ECO:0000313" key="6">
    <source>
        <dbReference type="Proteomes" id="UP000050430"/>
    </source>
</evidence>